<dbReference type="InterPro" id="IPR016024">
    <property type="entry name" value="ARM-type_fold"/>
</dbReference>
<protein>
    <submittedName>
        <fullName evidence="2 3">Uncharacterized protein</fullName>
    </submittedName>
</protein>
<name>L1JWF5_GUITC</name>
<keyword evidence="4" id="KW-1185">Reference proteome</keyword>
<dbReference type="GeneID" id="17309286"/>
<dbReference type="PaxDb" id="55529-EKX52697"/>
<sequence length="339" mass="39228">MLTTMLLPNLDDSGDVDQQAYSSLEQRYQERSIECMQLQESMIKLQTELDMAKKEISQLREESIEKDLRIMQLEEKQAQSSSELSSTKVETSILEMQLVDKQHSFQELQEAVEYYRRTQRQLYIQVANMQKEQDDDVRKLAEREATLGFFHQDLVAQVFVLYAMAQAQSYRGSGPATSRLLEMMEQEESAQAFVFLGLSSLCEDQDRKEAVCKECDRILPQLIKVMNGGGLRSRRYATLLMMSLCKTDQGRRRVCDRKEVVQMVLHMLSDRDALTVKYAIHALWWLHSDRSLRKKAVAAAKDVNVYEALRDLRAQDDITTALALEVRRLYNTDEKVSDV</sequence>
<dbReference type="EnsemblProtists" id="EKX52697">
    <property type="protein sequence ID" value="EKX52697"/>
    <property type="gene ID" value="GUITHDRAFT_101855"/>
</dbReference>
<dbReference type="RefSeq" id="XP_005839677.1">
    <property type="nucleotide sequence ID" value="XM_005839620.1"/>
</dbReference>
<dbReference type="EMBL" id="JH992972">
    <property type="protein sequence ID" value="EKX52697.1"/>
    <property type="molecule type" value="Genomic_DNA"/>
</dbReference>
<gene>
    <name evidence="2" type="ORF">GUITHDRAFT_101855</name>
</gene>
<dbReference type="SUPFAM" id="SSF48371">
    <property type="entry name" value="ARM repeat"/>
    <property type="match status" value="1"/>
</dbReference>
<reference evidence="4" key="2">
    <citation type="submission" date="2012-11" db="EMBL/GenBank/DDBJ databases">
        <authorList>
            <person name="Kuo A."/>
            <person name="Curtis B.A."/>
            <person name="Tanifuji G."/>
            <person name="Burki F."/>
            <person name="Gruber A."/>
            <person name="Irimia M."/>
            <person name="Maruyama S."/>
            <person name="Arias M.C."/>
            <person name="Ball S.G."/>
            <person name="Gile G.H."/>
            <person name="Hirakawa Y."/>
            <person name="Hopkins J.F."/>
            <person name="Rensing S.A."/>
            <person name="Schmutz J."/>
            <person name="Symeonidi A."/>
            <person name="Elias M."/>
            <person name="Eveleigh R.J."/>
            <person name="Herman E.K."/>
            <person name="Klute M.J."/>
            <person name="Nakayama T."/>
            <person name="Obornik M."/>
            <person name="Reyes-Prieto A."/>
            <person name="Armbrust E.V."/>
            <person name="Aves S.J."/>
            <person name="Beiko R.G."/>
            <person name="Coutinho P."/>
            <person name="Dacks J.B."/>
            <person name="Durnford D.G."/>
            <person name="Fast N.M."/>
            <person name="Green B.R."/>
            <person name="Grisdale C."/>
            <person name="Hempe F."/>
            <person name="Henrissat B."/>
            <person name="Hoppner M.P."/>
            <person name="Ishida K.-I."/>
            <person name="Kim E."/>
            <person name="Koreny L."/>
            <person name="Kroth P.G."/>
            <person name="Liu Y."/>
            <person name="Malik S.-B."/>
            <person name="Maier U.G."/>
            <person name="McRose D."/>
            <person name="Mock T."/>
            <person name="Neilson J.A."/>
            <person name="Onodera N.T."/>
            <person name="Poole A.M."/>
            <person name="Pritham E.J."/>
            <person name="Richards T.A."/>
            <person name="Rocap G."/>
            <person name="Roy S.W."/>
            <person name="Sarai C."/>
            <person name="Schaack S."/>
            <person name="Shirato S."/>
            <person name="Slamovits C.H."/>
            <person name="Spencer D.F."/>
            <person name="Suzuki S."/>
            <person name="Worden A.Z."/>
            <person name="Zauner S."/>
            <person name="Barry K."/>
            <person name="Bell C."/>
            <person name="Bharti A.K."/>
            <person name="Crow J.A."/>
            <person name="Grimwood J."/>
            <person name="Kramer R."/>
            <person name="Lindquist E."/>
            <person name="Lucas S."/>
            <person name="Salamov A."/>
            <person name="McFadden G.I."/>
            <person name="Lane C.E."/>
            <person name="Keeling P.J."/>
            <person name="Gray M.W."/>
            <person name="Grigoriev I.V."/>
            <person name="Archibald J.M."/>
        </authorList>
    </citation>
    <scope>NUCLEOTIDE SEQUENCE</scope>
    <source>
        <strain evidence="4">CCMP2712</strain>
    </source>
</reference>
<accession>L1JWF5</accession>
<dbReference type="InterPro" id="IPR011989">
    <property type="entry name" value="ARM-like"/>
</dbReference>
<dbReference type="AlphaFoldDB" id="L1JWF5"/>
<evidence type="ECO:0000256" key="1">
    <source>
        <dbReference type="SAM" id="Coils"/>
    </source>
</evidence>
<evidence type="ECO:0000313" key="3">
    <source>
        <dbReference type="EnsemblProtists" id="EKX52697"/>
    </source>
</evidence>
<evidence type="ECO:0000313" key="2">
    <source>
        <dbReference type="EMBL" id="EKX52697.1"/>
    </source>
</evidence>
<reference evidence="3" key="3">
    <citation type="submission" date="2016-03" db="UniProtKB">
        <authorList>
            <consortium name="EnsemblProtists"/>
        </authorList>
    </citation>
    <scope>IDENTIFICATION</scope>
</reference>
<feature type="coiled-coil region" evidence="1">
    <location>
        <begin position="35"/>
        <end position="76"/>
    </location>
</feature>
<keyword evidence="1" id="KW-0175">Coiled coil</keyword>
<dbReference type="HOGENOM" id="CLU_820031_0_0_1"/>
<dbReference type="Proteomes" id="UP000011087">
    <property type="component" value="Unassembled WGS sequence"/>
</dbReference>
<evidence type="ECO:0000313" key="4">
    <source>
        <dbReference type="Proteomes" id="UP000011087"/>
    </source>
</evidence>
<proteinExistence type="predicted"/>
<organism evidence="2">
    <name type="scientific">Guillardia theta (strain CCMP2712)</name>
    <name type="common">Cryptophyte</name>
    <dbReference type="NCBI Taxonomy" id="905079"/>
    <lineage>
        <taxon>Eukaryota</taxon>
        <taxon>Cryptophyceae</taxon>
        <taxon>Pyrenomonadales</taxon>
        <taxon>Geminigeraceae</taxon>
        <taxon>Guillardia</taxon>
    </lineage>
</organism>
<dbReference type="Gene3D" id="1.25.10.10">
    <property type="entry name" value="Leucine-rich Repeat Variant"/>
    <property type="match status" value="1"/>
</dbReference>
<reference evidence="2 4" key="1">
    <citation type="journal article" date="2012" name="Nature">
        <title>Algal genomes reveal evolutionary mosaicism and the fate of nucleomorphs.</title>
        <authorList>
            <consortium name="DOE Joint Genome Institute"/>
            <person name="Curtis B.A."/>
            <person name="Tanifuji G."/>
            <person name="Burki F."/>
            <person name="Gruber A."/>
            <person name="Irimia M."/>
            <person name="Maruyama S."/>
            <person name="Arias M.C."/>
            <person name="Ball S.G."/>
            <person name="Gile G.H."/>
            <person name="Hirakawa Y."/>
            <person name="Hopkins J.F."/>
            <person name="Kuo A."/>
            <person name="Rensing S.A."/>
            <person name="Schmutz J."/>
            <person name="Symeonidi A."/>
            <person name="Elias M."/>
            <person name="Eveleigh R.J."/>
            <person name="Herman E.K."/>
            <person name="Klute M.J."/>
            <person name="Nakayama T."/>
            <person name="Obornik M."/>
            <person name="Reyes-Prieto A."/>
            <person name="Armbrust E.V."/>
            <person name="Aves S.J."/>
            <person name="Beiko R.G."/>
            <person name="Coutinho P."/>
            <person name="Dacks J.B."/>
            <person name="Durnford D.G."/>
            <person name="Fast N.M."/>
            <person name="Green B.R."/>
            <person name="Grisdale C.J."/>
            <person name="Hempel F."/>
            <person name="Henrissat B."/>
            <person name="Hoppner M.P."/>
            <person name="Ishida K."/>
            <person name="Kim E."/>
            <person name="Koreny L."/>
            <person name="Kroth P.G."/>
            <person name="Liu Y."/>
            <person name="Malik S.B."/>
            <person name="Maier U.G."/>
            <person name="McRose D."/>
            <person name="Mock T."/>
            <person name="Neilson J.A."/>
            <person name="Onodera N.T."/>
            <person name="Poole A.M."/>
            <person name="Pritham E.J."/>
            <person name="Richards T.A."/>
            <person name="Rocap G."/>
            <person name="Roy S.W."/>
            <person name="Sarai C."/>
            <person name="Schaack S."/>
            <person name="Shirato S."/>
            <person name="Slamovits C.H."/>
            <person name="Spencer D.F."/>
            <person name="Suzuki S."/>
            <person name="Worden A.Z."/>
            <person name="Zauner S."/>
            <person name="Barry K."/>
            <person name="Bell C."/>
            <person name="Bharti A.K."/>
            <person name="Crow J.A."/>
            <person name="Grimwood J."/>
            <person name="Kramer R."/>
            <person name="Lindquist E."/>
            <person name="Lucas S."/>
            <person name="Salamov A."/>
            <person name="McFadden G.I."/>
            <person name="Lane C.E."/>
            <person name="Keeling P.J."/>
            <person name="Gray M.W."/>
            <person name="Grigoriev I.V."/>
            <person name="Archibald J.M."/>
        </authorList>
    </citation>
    <scope>NUCLEOTIDE SEQUENCE</scope>
    <source>
        <strain evidence="2 4">CCMP2712</strain>
    </source>
</reference>
<dbReference type="KEGG" id="gtt:GUITHDRAFT_101855"/>